<dbReference type="InterPro" id="IPR002589">
    <property type="entry name" value="Macro_dom"/>
</dbReference>
<dbReference type="InParanoid" id="F0S119"/>
<dbReference type="PANTHER" id="PTHR11106">
    <property type="entry name" value="GANGLIOSIDE INDUCED DIFFERENTIATION ASSOCIATED PROTEIN 2-RELATED"/>
    <property type="match status" value="1"/>
</dbReference>
<dbReference type="RefSeq" id="WP_013638848.1">
    <property type="nucleotide sequence ID" value="NC_015185.1"/>
</dbReference>
<dbReference type="InterPro" id="IPR043472">
    <property type="entry name" value="Macro_dom-like"/>
</dbReference>
<dbReference type="CDD" id="cd02907">
    <property type="entry name" value="Macro_Af1521_BAL-like"/>
    <property type="match status" value="1"/>
</dbReference>
<feature type="domain" description="Macro" evidence="1">
    <location>
        <begin position="1"/>
        <end position="177"/>
    </location>
</feature>
<dbReference type="AlphaFoldDB" id="F0S119"/>
<dbReference type="OrthoDB" id="6194521at2"/>
<dbReference type="Proteomes" id="UP000007102">
    <property type="component" value="Chromosome"/>
</dbReference>
<proteinExistence type="predicted"/>
<organism evidence="2 3">
    <name type="scientific">Desulfurobacterium thermolithotrophum (strain DSM 11699 / BSA)</name>
    <dbReference type="NCBI Taxonomy" id="868864"/>
    <lineage>
        <taxon>Bacteria</taxon>
        <taxon>Pseudomonadati</taxon>
        <taxon>Aquificota</taxon>
        <taxon>Aquificia</taxon>
        <taxon>Desulfurobacteriales</taxon>
        <taxon>Desulfurobacteriaceae</taxon>
        <taxon>Desulfurobacterium</taxon>
    </lineage>
</organism>
<dbReference type="SMART" id="SM00506">
    <property type="entry name" value="A1pp"/>
    <property type="match status" value="1"/>
</dbReference>
<protein>
    <submittedName>
        <fullName evidence="2">Appr-1-p processing domain protein</fullName>
    </submittedName>
</protein>
<evidence type="ECO:0000259" key="1">
    <source>
        <dbReference type="PROSITE" id="PS51154"/>
    </source>
</evidence>
<accession>F0S119</accession>
<dbReference type="Gene3D" id="3.40.220.10">
    <property type="entry name" value="Leucine Aminopeptidase, subunit E, domain 1"/>
    <property type="match status" value="1"/>
</dbReference>
<sequence>MKVLLEKNYNGVKIKVIHGDITDECTEAIVNAANSSLQHGGGVAGAIVKKGGTIIQEESNRIGYVPTGKAVYTSAGNLKAKYVIHTVGPIWGEGNEEEKLRSAIRSALEVAERLKLKSIALPAVSTGVFGYPKELGVKVIADEVQKYIDSHPETTIREIHFTNIDKLTSELFYNEFK</sequence>
<reference evidence="3" key="2">
    <citation type="submission" date="2011-02" db="EMBL/GenBank/DDBJ databases">
        <title>The complete genome of Desulfurobacterium thermolithotrophum DSM 11699.</title>
        <authorList>
            <consortium name="US DOE Joint Genome Institute (JGI-PGF)"/>
            <person name="Lucas S."/>
            <person name="Copeland A."/>
            <person name="Lapidus A."/>
            <person name="Bruce D."/>
            <person name="Goodwin L."/>
            <person name="Pitluck S."/>
            <person name="Kyrpides N."/>
            <person name="Mavromatis K."/>
            <person name="Pagani I."/>
            <person name="Ivanova N."/>
            <person name="Mikhailova N."/>
            <person name="Daligault H."/>
            <person name="Detter J.C."/>
            <person name="Tapia R."/>
            <person name="Han C."/>
            <person name="Land M."/>
            <person name="Hauser L."/>
            <person name="Markowitz V."/>
            <person name="Cheng J.-F."/>
            <person name="Hugenholtz P."/>
            <person name="Woyke T."/>
            <person name="Wu D."/>
            <person name="Spring S."/>
            <person name="Brambilla E."/>
            <person name="Klenk H.-P."/>
            <person name="Eisen J.A."/>
        </authorList>
    </citation>
    <scope>NUCLEOTIDE SEQUENCE [LARGE SCALE GENOMIC DNA]</scope>
    <source>
        <strain evidence="3">DSM 11699 / BSA</strain>
    </source>
</reference>
<gene>
    <name evidence="2" type="ordered locus">Dester_1262</name>
</gene>
<dbReference type="Pfam" id="PF01661">
    <property type="entry name" value="Macro"/>
    <property type="match status" value="1"/>
</dbReference>
<dbReference type="SUPFAM" id="SSF52949">
    <property type="entry name" value="Macro domain-like"/>
    <property type="match status" value="1"/>
</dbReference>
<keyword evidence="3" id="KW-1185">Reference proteome</keyword>
<dbReference type="FunCoup" id="F0S119">
    <property type="interactions" value="181"/>
</dbReference>
<dbReference type="EMBL" id="CP002543">
    <property type="protein sequence ID" value="ADY73897.1"/>
    <property type="molecule type" value="Genomic_DNA"/>
</dbReference>
<dbReference type="PANTHER" id="PTHR11106:SF111">
    <property type="entry name" value="MACRO DOMAIN-CONTAINING PROTEIN"/>
    <property type="match status" value="1"/>
</dbReference>
<dbReference type="KEGG" id="dte:Dester_1262"/>
<evidence type="ECO:0000313" key="2">
    <source>
        <dbReference type="EMBL" id="ADY73897.1"/>
    </source>
</evidence>
<dbReference type="PROSITE" id="PS51154">
    <property type="entry name" value="MACRO"/>
    <property type="match status" value="1"/>
</dbReference>
<dbReference type="STRING" id="868864.Dester_1262"/>
<dbReference type="eggNOG" id="COG2110">
    <property type="taxonomic scope" value="Bacteria"/>
</dbReference>
<reference evidence="2 3" key="1">
    <citation type="journal article" date="2011" name="Stand. Genomic Sci.">
        <title>Complete genome sequence of the thermophilic sulfur-reducer Desulfurobacterium thermolithotrophum type strain (BSA(T)) from a deep-sea hydrothermal vent.</title>
        <authorList>
            <person name="Goker M."/>
            <person name="Daligault H."/>
            <person name="Mwirichia R."/>
            <person name="Lapidus A."/>
            <person name="Lucas S."/>
            <person name="Deshpande S."/>
            <person name="Pagani I."/>
            <person name="Tapia R."/>
            <person name="Cheng J.F."/>
            <person name="Goodwin L."/>
            <person name="Pitluck S."/>
            <person name="Liolios K."/>
            <person name="Ivanova N."/>
            <person name="Mavromatis K."/>
            <person name="Mikhailova N."/>
            <person name="Pati A."/>
            <person name="Chen A."/>
            <person name="Palaniappan K."/>
            <person name="Han C."/>
            <person name="Land M."/>
            <person name="Hauser L."/>
            <person name="Pan C."/>
            <person name="Brambilla E.M."/>
            <person name="Rohde M."/>
            <person name="Spring S."/>
            <person name="Sikorski J."/>
            <person name="Wirth R."/>
            <person name="Detter J.C."/>
            <person name="Woyke T."/>
            <person name="Bristow J."/>
            <person name="Eisen J.A."/>
            <person name="Markowitz V."/>
            <person name="Hugenholtz P."/>
            <person name="Kyrpides N.C."/>
            <person name="Klenk H.P."/>
        </authorList>
    </citation>
    <scope>NUCLEOTIDE SEQUENCE [LARGE SCALE GENOMIC DNA]</scope>
    <source>
        <strain evidence="3">DSM 11699 / BSA</strain>
    </source>
</reference>
<name>F0S119_DESTD</name>
<evidence type="ECO:0000313" key="3">
    <source>
        <dbReference type="Proteomes" id="UP000007102"/>
    </source>
</evidence>
<dbReference type="HOGENOM" id="CLU_046550_7_0_0"/>